<evidence type="ECO:0000313" key="1">
    <source>
        <dbReference type="EMBL" id="KAF9649490.1"/>
    </source>
</evidence>
<organism evidence="1 2">
    <name type="scientific">Thelephora ganbajun</name>
    <name type="common">Ganba fungus</name>
    <dbReference type="NCBI Taxonomy" id="370292"/>
    <lineage>
        <taxon>Eukaryota</taxon>
        <taxon>Fungi</taxon>
        <taxon>Dikarya</taxon>
        <taxon>Basidiomycota</taxon>
        <taxon>Agaricomycotina</taxon>
        <taxon>Agaricomycetes</taxon>
        <taxon>Thelephorales</taxon>
        <taxon>Thelephoraceae</taxon>
        <taxon>Thelephora</taxon>
    </lineage>
</organism>
<protein>
    <submittedName>
        <fullName evidence="1">Uncharacterized protein</fullName>
    </submittedName>
</protein>
<keyword evidence="2" id="KW-1185">Reference proteome</keyword>
<dbReference type="Proteomes" id="UP000886501">
    <property type="component" value="Unassembled WGS sequence"/>
</dbReference>
<proteinExistence type="predicted"/>
<dbReference type="EMBL" id="MU117997">
    <property type="protein sequence ID" value="KAF9649490.1"/>
    <property type="molecule type" value="Genomic_DNA"/>
</dbReference>
<name>A0ACB6ZI66_THEGA</name>
<reference evidence="1" key="2">
    <citation type="journal article" date="2020" name="Nat. Commun.">
        <title>Large-scale genome sequencing of mycorrhizal fungi provides insights into the early evolution of symbiotic traits.</title>
        <authorList>
            <person name="Miyauchi S."/>
            <person name="Kiss E."/>
            <person name="Kuo A."/>
            <person name="Drula E."/>
            <person name="Kohler A."/>
            <person name="Sanchez-Garcia M."/>
            <person name="Morin E."/>
            <person name="Andreopoulos B."/>
            <person name="Barry K.W."/>
            <person name="Bonito G."/>
            <person name="Buee M."/>
            <person name="Carver A."/>
            <person name="Chen C."/>
            <person name="Cichocki N."/>
            <person name="Clum A."/>
            <person name="Culley D."/>
            <person name="Crous P.W."/>
            <person name="Fauchery L."/>
            <person name="Girlanda M."/>
            <person name="Hayes R.D."/>
            <person name="Keri Z."/>
            <person name="LaButti K."/>
            <person name="Lipzen A."/>
            <person name="Lombard V."/>
            <person name="Magnuson J."/>
            <person name="Maillard F."/>
            <person name="Murat C."/>
            <person name="Nolan M."/>
            <person name="Ohm R.A."/>
            <person name="Pangilinan J."/>
            <person name="Pereira M.F."/>
            <person name="Perotto S."/>
            <person name="Peter M."/>
            <person name="Pfister S."/>
            <person name="Riley R."/>
            <person name="Sitrit Y."/>
            <person name="Stielow J.B."/>
            <person name="Szollosi G."/>
            <person name="Zifcakova L."/>
            <person name="Stursova M."/>
            <person name="Spatafora J.W."/>
            <person name="Tedersoo L."/>
            <person name="Vaario L.M."/>
            <person name="Yamada A."/>
            <person name="Yan M."/>
            <person name="Wang P."/>
            <person name="Xu J."/>
            <person name="Bruns T."/>
            <person name="Baldrian P."/>
            <person name="Vilgalys R."/>
            <person name="Dunand C."/>
            <person name="Henrissat B."/>
            <person name="Grigoriev I.V."/>
            <person name="Hibbett D."/>
            <person name="Nagy L.G."/>
            <person name="Martin F.M."/>
        </authorList>
    </citation>
    <scope>NUCLEOTIDE SEQUENCE</scope>
    <source>
        <strain evidence="1">P2</strain>
    </source>
</reference>
<gene>
    <name evidence="1" type="ORF">BDM02DRAFT_3186250</name>
</gene>
<evidence type="ECO:0000313" key="2">
    <source>
        <dbReference type="Proteomes" id="UP000886501"/>
    </source>
</evidence>
<comment type="caution">
    <text evidence="1">The sequence shown here is derived from an EMBL/GenBank/DDBJ whole genome shotgun (WGS) entry which is preliminary data.</text>
</comment>
<sequence>MAMGLGRRRNTYIKIQTKPWPKVPPKEKSALYQMVRDMSELHSEYFIVSFVDGLGDGENRVSIRRTSSSVAQRNNELPGDPHYDYLKANSAKRRKDAPRGSRLGLPKRQADASNSESQDPGPPEAGPSSLPNVNTDADEEMMDSPNLFGFNDSSSDENDSSLDDDLDLERQE</sequence>
<accession>A0ACB6ZI66</accession>
<reference evidence="1" key="1">
    <citation type="submission" date="2019-10" db="EMBL/GenBank/DDBJ databases">
        <authorList>
            <consortium name="DOE Joint Genome Institute"/>
            <person name="Kuo A."/>
            <person name="Miyauchi S."/>
            <person name="Kiss E."/>
            <person name="Drula E."/>
            <person name="Kohler A."/>
            <person name="Sanchez-Garcia M."/>
            <person name="Andreopoulos B."/>
            <person name="Barry K.W."/>
            <person name="Bonito G."/>
            <person name="Buee M."/>
            <person name="Carver A."/>
            <person name="Chen C."/>
            <person name="Cichocki N."/>
            <person name="Clum A."/>
            <person name="Culley D."/>
            <person name="Crous P.W."/>
            <person name="Fauchery L."/>
            <person name="Girlanda M."/>
            <person name="Hayes R."/>
            <person name="Keri Z."/>
            <person name="Labutti K."/>
            <person name="Lipzen A."/>
            <person name="Lombard V."/>
            <person name="Magnuson J."/>
            <person name="Maillard F."/>
            <person name="Morin E."/>
            <person name="Murat C."/>
            <person name="Nolan M."/>
            <person name="Ohm R."/>
            <person name="Pangilinan J."/>
            <person name="Pereira M."/>
            <person name="Perotto S."/>
            <person name="Peter M."/>
            <person name="Riley R."/>
            <person name="Sitrit Y."/>
            <person name="Stielow B."/>
            <person name="Szollosi G."/>
            <person name="Zifcakova L."/>
            <person name="Stursova M."/>
            <person name="Spatafora J.W."/>
            <person name="Tedersoo L."/>
            <person name="Vaario L.-M."/>
            <person name="Yamada A."/>
            <person name="Yan M."/>
            <person name="Wang P."/>
            <person name="Xu J."/>
            <person name="Bruns T."/>
            <person name="Baldrian P."/>
            <person name="Vilgalys R."/>
            <person name="Henrissat B."/>
            <person name="Grigoriev I.V."/>
            <person name="Hibbett D."/>
            <person name="Nagy L.G."/>
            <person name="Martin F.M."/>
        </authorList>
    </citation>
    <scope>NUCLEOTIDE SEQUENCE</scope>
    <source>
        <strain evidence="1">P2</strain>
    </source>
</reference>